<reference evidence="3" key="1">
    <citation type="submission" date="2020-10" db="EMBL/GenBank/DDBJ databases">
        <authorList>
            <person name="Gilroy R."/>
        </authorList>
    </citation>
    <scope>NUCLEOTIDE SEQUENCE</scope>
    <source>
        <strain evidence="3">CHK152-2994</strain>
    </source>
</reference>
<keyword evidence="2" id="KW-0472">Membrane</keyword>
<sequence length="247" mass="28033">MHYTKAFTMAEVLITLGVIGIVAAMTIPQLVKNYQLHVLQNQLKAVYSDLNRASQLFKLHNDFSVSEYAYLNGSDKALELFKKEFKTIKKDNAKWDNVNENGRVYPYKLYSLSGVGNTWICDSAGPFFDMQGRVFSFDDAPDMNENGPKVCVDINGVKNPNKYGIDNFIFMFTVDGQVIPFGMEHKNNPSSEGNFYNNTYIDNPSDYCKYNVNSVYQVVACAYFALSDTHPEGNGKSYWRDFIGKVK</sequence>
<dbReference type="Proteomes" id="UP000824139">
    <property type="component" value="Unassembled WGS sequence"/>
</dbReference>
<dbReference type="NCBIfam" id="TIGR02532">
    <property type="entry name" value="IV_pilin_GFxxxE"/>
    <property type="match status" value="1"/>
</dbReference>
<keyword evidence="2" id="KW-0812">Transmembrane</keyword>
<gene>
    <name evidence="3" type="ORF">IAD41_09635</name>
</gene>
<evidence type="ECO:0000313" key="3">
    <source>
        <dbReference type="EMBL" id="HIS83850.1"/>
    </source>
</evidence>
<reference evidence="3" key="2">
    <citation type="journal article" date="2021" name="PeerJ">
        <title>Extensive microbial diversity within the chicken gut microbiome revealed by metagenomics and culture.</title>
        <authorList>
            <person name="Gilroy R."/>
            <person name="Ravi A."/>
            <person name="Getino M."/>
            <person name="Pursley I."/>
            <person name="Horton D.L."/>
            <person name="Alikhan N.F."/>
            <person name="Baker D."/>
            <person name="Gharbi K."/>
            <person name="Hall N."/>
            <person name="Watson M."/>
            <person name="Adriaenssens E.M."/>
            <person name="Foster-Nyarko E."/>
            <person name="Jarju S."/>
            <person name="Secka A."/>
            <person name="Antonio M."/>
            <person name="Oren A."/>
            <person name="Chaudhuri R.R."/>
            <person name="La Ragione R."/>
            <person name="Hildebrand F."/>
            <person name="Pallen M.J."/>
        </authorList>
    </citation>
    <scope>NUCLEOTIDE SEQUENCE</scope>
    <source>
        <strain evidence="3">CHK152-2994</strain>
    </source>
</reference>
<organism evidence="3 4">
    <name type="scientific">Candidatus Scatenecus faecavium</name>
    <dbReference type="NCBI Taxonomy" id="2840915"/>
    <lineage>
        <taxon>Bacteria</taxon>
        <taxon>Candidatus Scatenecus</taxon>
    </lineage>
</organism>
<name>A0A9D1FXM5_9BACT</name>
<feature type="transmembrane region" description="Helical" evidence="2">
    <location>
        <begin position="12"/>
        <end position="31"/>
    </location>
</feature>
<dbReference type="GO" id="GO:0015627">
    <property type="term" value="C:type II protein secretion system complex"/>
    <property type="evidence" value="ECO:0007669"/>
    <property type="project" value="InterPro"/>
</dbReference>
<protein>
    <submittedName>
        <fullName evidence="3">Type II secretion system protein</fullName>
    </submittedName>
</protein>
<dbReference type="InterPro" id="IPR000983">
    <property type="entry name" value="Bac_GSPG_pilin"/>
</dbReference>
<dbReference type="InterPro" id="IPR045584">
    <property type="entry name" value="Pilin-like"/>
</dbReference>
<keyword evidence="1" id="KW-0488">Methylation</keyword>
<comment type="caution">
    <text evidence="3">The sequence shown here is derived from an EMBL/GenBank/DDBJ whole genome shotgun (WGS) entry which is preliminary data.</text>
</comment>
<dbReference type="Gene3D" id="3.30.700.10">
    <property type="entry name" value="Glycoprotein, Type 4 Pilin"/>
    <property type="match status" value="1"/>
</dbReference>
<dbReference type="InterPro" id="IPR012902">
    <property type="entry name" value="N_methyl_site"/>
</dbReference>
<evidence type="ECO:0000256" key="1">
    <source>
        <dbReference type="ARBA" id="ARBA00022481"/>
    </source>
</evidence>
<accession>A0A9D1FXM5</accession>
<dbReference type="SUPFAM" id="SSF54523">
    <property type="entry name" value="Pili subunits"/>
    <property type="match status" value="1"/>
</dbReference>
<dbReference type="EMBL" id="DVJO01000211">
    <property type="protein sequence ID" value="HIS83850.1"/>
    <property type="molecule type" value="Genomic_DNA"/>
</dbReference>
<evidence type="ECO:0000256" key="2">
    <source>
        <dbReference type="SAM" id="Phobius"/>
    </source>
</evidence>
<dbReference type="PRINTS" id="PR00813">
    <property type="entry name" value="BCTERIALGSPG"/>
</dbReference>
<evidence type="ECO:0000313" key="4">
    <source>
        <dbReference type="Proteomes" id="UP000824139"/>
    </source>
</evidence>
<dbReference type="GO" id="GO:0015628">
    <property type="term" value="P:protein secretion by the type II secretion system"/>
    <property type="evidence" value="ECO:0007669"/>
    <property type="project" value="InterPro"/>
</dbReference>
<keyword evidence="2" id="KW-1133">Transmembrane helix</keyword>
<dbReference type="AlphaFoldDB" id="A0A9D1FXM5"/>
<proteinExistence type="predicted"/>